<sequence length="322" mass="36040">MHRLVADHIKTQNPQETDLVNDFIIQRAQKLGTDFTQAPELWEIDSIADALPGILTCKPELLGHIADFVRLVALRYVTDTRITAMLQNLTTHLSGTSTRTSFLAHTLLGDALQNTDPAQARESYQRSLAVTRYLVETWPEDLQARRDLAISLENVAGMLKHSDPGQALELYEESLGIGRDLAERLSGDFQARRDLTVALINVAGMLENSDPGRALKLYEESLRISRELAAQLPGNLQALWDLGVAAARLAQLLPTKDPERIPLWREAAISLRDALAIQPENKELGRMSYYVALYYADCDPDDRDEWLAYAAELAERFGFGKE</sequence>
<reference evidence="1 2" key="1">
    <citation type="submission" date="2018-12" db="EMBL/GenBank/DDBJ databases">
        <authorList>
            <consortium name="Pathogen Informatics"/>
        </authorList>
    </citation>
    <scope>NUCLEOTIDE SEQUENCE [LARGE SCALE GENOMIC DNA]</scope>
    <source>
        <strain evidence="1 2">NCTC12967</strain>
    </source>
</reference>
<dbReference type="RefSeq" id="WP_061788009.1">
    <property type="nucleotide sequence ID" value="NZ_LR134406.1"/>
</dbReference>
<dbReference type="AlphaFoldDB" id="A0A448N159"/>
<proteinExistence type="predicted"/>
<gene>
    <name evidence="1" type="ORF">NCTC12967_02449</name>
</gene>
<dbReference type="Gene3D" id="1.25.40.10">
    <property type="entry name" value="Tetratricopeptide repeat domain"/>
    <property type="match status" value="1"/>
</dbReference>
<accession>A0A448N159</accession>
<protein>
    <recommendedName>
        <fullName evidence="3">Tetratricopeptide repeat protein</fullName>
    </recommendedName>
</protein>
<dbReference type="EMBL" id="LR134406">
    <property type="protein sequence ID" value="VEH71136.1"/>
    <property type="molecule type" value="Genomic_DNA"/>
</dbReference>
<dbReference type="Proteomes" id="UP000273044">
    <property type="component" value="Chromosome"/>
</dbReference>
<evidence type="ECO:0008006" key="3">
    <source>
        <dbReference type="Google" id="ProtNLM"/>
    </source>
</evidence>
<evidence type="ECO:0000313" key="2">
    <source>
        <dbReference type="Proteomes" id="UP000273044"/>
    </source>
</evidence>
<evidence type="ECO:0000313" key="1">
    <source>
        <dbReference type="EMBL" id="VEH71136.1"/>
    </source>
</evidence>
<keyword evidence="2" id="KW-1185">Reference proteome</keyword>
<dbReference type="GeneID" id="64407884"/>
<name>A0A448N159_9ACTN</name>
<dbReference type="InterPro" id="IPR011990">
    <property type="entry name" value="TPR-like_helical_dom_sf"/>
</dbReference>
<organism evidence="1 2">
    <name type="scientific">Arachnia propionica</name>
    <dbReference type="NCBI Taxonomy" id="1750"/>
    <lineage>
        <taxon>Bacteria</taxon>
        <taxon>Bacillati</taxon>
        <taxon>Actinomycetota</taxon>
        <taxon>Actinomycetes</taxon>
        <taxon>Propionibacteriales</taxon>
        <taxon>Propionibacteriaceae</taxon>
        <taxon>Arachnia</taxon>
    </lineage>
</organism>
<dbReference type="SUPFAM" id="SSF48452">
    <property type="entry name" value="TPR-like"/>
    <property type="match status" value="1"/>
</dbReference>